<name>A0ABT1NX22_9GAMM</name>
<dbReference type="InterPro" id="IPR032819">
    <property type="entry name" value="TruB_C"/>
</dbReference>
<dbReference type="EMBL" id="JACASI010000011">
    <property type="protein sequence ID" value="MCQ3828425.1"/>
    <property type="molecule type" value="Genomic_DNA"/>
</dbReference>
<evidence type="ECO:0000313" key="9">
    <source>
        <dbReference type="EMBL" id="MCQ3828425.1"/>
    </source>
</evidence>
<organism evidence="9 10">
    <name type="scientific">Microbulbifer elongatus</name>
    <dbReference type="NCBI Taxonomy" id="86173"/>
    <lineage>
        <taxon>Bacteria</taxon>
        <taxon>Pseudomonadati</taxon>
        <taxon>Pseudomonadota</taxon>
        <taxon>Gammaproteobacteria</taxon>
        <taxon>Cellvibrionales</taxon>
        <taxon>Microbulbiferaceae</taxon>
        <taxon>Microbulbifer</taxon>
    </lineage>
</organism>
<dbReference type="Gene3D" id="3.30.2350.10">
    <property type="entry name" value="Pseudouridine synthase"/>
    <property type="match status" value="1"/>
</dbReference>
<comment type="catalytic activity">
    <reaction evidence="1 5">
        <text>uridine(55) in tRNA = pseudouridine(55) in tRNA</text>
        <dbReference type="Rhea" id="RHEA:42532"/>
        <dbReference type="Rhea" id="RHEA-COMP:10101"/>
        <dbReference type="Rhea" id="RHEA-COMP:10102"/>
        <dbReference type="ChEBI" id="CHEBI:65314"/>
        <dbReference type="ChEBI" id="CHEBI:65315"/>
        <dbReference type="EC" id="5.4.99.25"/>
    </reaction>
</comment>
<evidence type="ECO:0000256" key="4">
    <source>
        <dbReference type="ARBA" id="ARBA00023235"/>
    </source>
</evidence>
<protein>
    <recommendedName>
        <fullName evidence="5">tRNA pseudouridine synthase B</fullName>
        <ecNumber evidence="5">5.4.99.25</ecNumber>
    </recommendedName>
    <alternativeName>
        <fullName evidence="5">tRNA pseudouridine(55) synthase</fullName>
        <shortName evidence="5">Psi55 synthase</shortName>
    </alternativeName>
    <alternativeName>
        <fullName evidence="5">tRNA pseudouridylate synthase</fullName>
    </alternativeName>
    <alternativeName>
        <fullName evidence="5">tRNA-uridine isomerase</fullName>
    </alternativeName>
</protein>
<feature type="domain" description="tRNA pseudouridine synthase II TruB subfamily 1 C-terminal" evidence="7">
    <location>
        <begin position="255"/>
        <end position="315"/>
    </location>
</feature>
<dbReference type="Pfam" id="PF09157">
    <property type="entry name" value="TruB-C_2"/>
    <property type="match status" value="1"/>
</dbReference>
<evidence type="ECO:0000256" key="5">
    <source>
        <dbReference type="HAMAP-Rule" id="MF_01080"/>
    </source>
</evidence>
<dbReference type="Pfam" id="PF01509">
    <property type="entry name" value="TruB_N"/>
    <property type="match status" value="1"/>
</dbReference>
<dbReference type="HAMAP" id="MF_01080">
    <property type="entry name" value="TruB_bact"/>
    <property type="match status" value="1"/>
</dbReference>
<dbReference type="SUPFAM" id="SSF88697">
    <property type="entry name" value="PUA domain-like"/>
    <property type="match status" value="1"/>
</dbReference>
<comment type="similarity">
    <text evidence="2 5">Belongs to the pseudouridine synthase TruB family. Type 1 subfamily.</text>
</comment>
<dbReference type="NCBIfam" id="TIGR00431">
    <property type="entry name" value="TruB"/>
    <property type="match status" value="1"/>
</dbReference>
<evidence type="ECO:0000259" key="6">
    <source>
        <dbReference type="Pfam" id="PF01509"/>
    </source>
</evidence>
<comment type="caution">
    <text evidence="9">The sequence shown here is derived from an EMBL/GenBank/DDBJ whole genome shotgun (WGS) entry which is preliminary data.</text>
</comment>
<dbReference type="InterPro" id="IPR036974">
    <property type="entry name" value="PUA_sf"/>
</dbReference>
<dbReference type="Pfam" id="PF16198">
    <property type="entry name" value="TruB_C_2"/>
    <property type="match status" value="1"/>
</dbReference>
<gene>
    <name evidence="5 9" type="primary">truB</name>
    <name evidence="9" type="ORF">HXX02_03110</name>
</gene>
<dbReference type="Proteomes" id="UP001205566">
    <property type="component" value="Unassembled WGS sequence"/>
</dbReference>
<dbReference type="Gene3D" id="2.30.130.10">
    <property type="entry name" value="PUA domain"/>
    <property type="match status" value="1"/>
</dbReference>
<keyword evidence="3 5" id="KW-0819">tRNA processing</keyword>
<dbReference type="CDD" id="cd02573">
    <property type="entry name" value="PseudoU_synth_EcTruB"/>
    <property type="match status" value="1"/>
</dbReference>
<evidence type="ECO:0000313" key="10">
    <source>
        <dbReference type="Proteomes" id="UP001205566"/>
    </source>
</evidence>
<dbReference type="CDD" id="cd21152">
    <property type="entry name" value="PUA_TruB_bacterial"/>
    <property type="match status" value="1"/>
</dbReference>
<dbReference type="SUPFAM" id="SSF55120">
    <property type="entry name" value="Pseudouridine synthase"/>
    <property type="match status" value="1"/>
</dbReference>
<sequence length="316" mass="34565">MGRRPKWGRQIDGVLLLNKPAGISANDALQRAKRLFFANRAGHTGALDPLATGVLPICFGEATKFSQYLLDADKRYRSTFCFGMTTETGDADGDVVATSDASGLTEQQVSDAMAAFRGTISQVPSMYSALKHNGQPLYKLARQGIEVEREARQVEIFSYELVRFTPGSASPDKLPRAVVEVHCSKGTYVRSLAEDLGKALGVGAFVEKLHRIAAGPYHEDDSVTLDTLTEERGEGRAEVLDHHLLPADSPASDLPRMTLSEDTGYYLRQGQPVMDLQVYRLGDEGDMVRLFLESGEFLGVGEITDDGRVAPRRLVK</sequence>
<evidence type="ECO:0000256" key="1">
    <source>
        <dbReference type="ARBA" id="ARBA00000385"/>
    </source>
</evidence>
<evidence type="ECO:0000259" key="8">
    <source>
        <dbReference type="Pfam" id="PF16198"/>
    </source>
</evidence>
<reference evidence="9" key="1">
    <citation type="thesis" date="2020" institute="Technische Universitat Dresden" country="Dresden, Germany">
        <title>The Agarolytic System of Microbulbifer elongatus PORT2, Isolated from Batu Karas, Pangandaran West Java Indonesia.</title>
        <authorList>
            <person name="Anggraeni S.R."/>
        </authorList>
    </citation>
    <scope>NUCLEOTIDE SEQUENCE</scope>
    <source>
        <strain evidence="9">PORT2</strain>
    </source>
</reference>
<dbReference type="InterPro" id="IPR002501">
    <property type="entry name" value="PsdUridine_synth_N"/>
</dbReference>
<comment type="function">
    <text evidence="5">Responsible for synthesis of pseudouridine from uracil-55 in the psi GC loop of transfer RNAs.</text>
</comment>
<accession>A0ABT1NX22</accession>
<dbReference type="GO" id="GO:0160148">
    <property type="term" value="F:tRNA pseudouridine(55) synthase activity"/>
    <property type="evidence" value="ECO:0007669"/>
    <property type="project" value="UniProtKB-EC"/>
</dbReference>
<keyword evidence="4 5" id="KW-0413">Isomerase</keyword>
<dbReference type="InterPro" id="IPR020103">
    <property type="entry name" value="PsdUridine_synth_cat_dom_sf"/>
</dbReference>
<evidence type="ECO:0000256" key="3">
    <source>
        <dbReference type="ARBA" id="ARBA00022694"/>
    </source>
</evidence>
<proteinExistence type="inferred from homology"/>
<feature type="active site" description="Nucleophile" evidence="5">
    <location>
        <position position="48"/>
    </location>
</feature>
<feature type="domain" description="Pseudouridine synthase II N-terminal" evidence="6">
    <location>
        <begin position="33"/>
        <end position="189"/>
    </location>
</feature>
<dbReference type="InterPro" id="IPR015240">
    <property type="entry name" value="tRNA_sdUridine_synth_fam1_C"/>
</dbReference>
<dbReference type="InterPro" id="IPR014780">
    <property type="entry name" value="tRNA_psdUridine_synth_TruB"/>
</dbReference>
<dbReference type="PANTHER" id="PTHR13767">
    <property type="entry name" value="TRNA-PSEUDOURIDINE SYNTHASE"/>
    <property type="match status" value="1"/>
</dbReference>
<dbReference type="EC" id="5.4.99.25" evidence="5"/>
<feature type="domain" description="tRNA pseudouridylate synthase B C-terminal" evidence="8">
    <location>
        <begin position="190"/>
        <end position="249"/>
    </location>
</feature>
<evidence type="ECO:0000256" key="2">
    <source>
        <dbReference type="ARBA" id="ARBA00005642"/>
    </source>
</evidence>
<keyword evidence="10" id="KW-1185">Reference proteome</keyword>
<dbReference type="InterPro" id="IPR015947">
    <property type="entry name" value="PUA-like_sf"/>
</dbReference>
<dbReference type="RefSeq" id="WP_231758179.1">
    <property type="nucleotide sequence ID" value="NZ_CP088953.1"/>
</dbReference>
<dbReference type="PANTHER" id="PTHR13767:SF2">
    <property type="entry name" value="PSEUDOURIDYLATE SYNTHASE TRUB1"/>
    <property type="match status" value="1"/>
</dbReference>
<evidence type="ECO:0000259" key="7">
    <source>
        <dbReference type="Pfam" id="PF09157"/>
    </source>
</evidence>